<keyword evidence="1" id="KW-1133">Transmembrane helix</keyword>
<dbReference type="AlphaFoldDB" id="A0A9Q1LKG1"/>
<organism evidence="2 3">
    <name type="scientific">Anisodus acutangulus</name>
    <dbReference type="NCBI Taxonomy" id="402998"/>
    <lineage>
        <taxon>Eukaryota</taxon>
        <taxon>Viridiplantae</taxon>
        <taxon>Streptophyta</taxon>
        <taxon>Embryophyta</taxon>
        <taxon>Tracheophyta</taxon>
        <taxon>Spermatophyta</taxon>
        <taxon>Magnoliopsida</taxon>
        <taxon>eudicotyledons</taxon>
        <taxon>Gunneridae</taxon>
        <taxon>Pentapetalae</taxon>
        <taxon>asterids</taxon>
        <taxon>lamiids</taxon>
        <taxon>Solanales</taxon>
        <taxon>Solanaceae</taxon>
        <taxon>Solanoideae</taxon>
        <taxon>Hyoscyameae</taxon>
        <taxon>Anisodus</taxon>
    </lineage>
</organism>
<dbReference type="EMBL" id="JAJAGQ010000018">
    <property type="protein sequence ID" value="KAJ8536674.1"/>
    <property type="molecule type" value="Genomic_DNA"/>
</dbReference>
<keyword evidence="1" id="KW-0812">Transmembrane</keyword>
<sequence length="78" mass="8768">MDNAARGRPLHGYSLSEMAQSNLVLIVIAYLACSIVDIRQLMILMCNQQRIIEYVIIAKIKQALICPLGLVPASFMYR</sequence>
<dbReference type="Proteomes" id="UP001152561">
    <property type="component" value="Unassembled WGS sequence"/>
</dbReference>
<evidence type="ECO:0000313" key="3">
    <source>
        <dbReference type="Proteomes" id="UP001152561"/>
    </source>
</evidence>
<gene>
    <name evidence="2" type="ORF">K7X08_035075</name>
</gene>
<keyword evidence="3" id="KW-1185">Reference proteome</keyword>
<evidence type="ECO:0000256" key="1">
    <source>
        <dbReference type="SAM" id="Phobius"/>
    </source>
</evidence>
<protein>
    <submittedName>
        <fullName evidence="2">Uncharacterized protein</fullName>
    </submittedName>
</protein>
<name>A0A9Q1LKG1_9SOLA</name>
<evidence type="ECO:0000313" key="2">
    <source>
        <dbReference type="EMBL" id="KAJ8536674.1"/>
    </source>
</evidence>
<accession>A0A9Q1LKG1</accession>
<proteinExistence type="predicted"/>
<feature type="transmembrane region" description="Helical" evidence="1">
    <location>
        <begin position="20"/>
        <end position="39"/>
    </location>
</feature>
<reference evidence="3" key="1">
    <citation type="journal article" date="2023" name="Proc. Natl. Acad. Sci. U.S.A.">
        <title>Genomic and structural basis for evolution of tropane alkaloid biosynthesis.</title>
        <authorList>
            <person name="Wanga Y.-J."/>
            <person name="Taina T."/>
            <person name="Yua J.-Y."/>
            <person name="Lia J."/>
            <person name="Xua B."/>
            <person name="Chenc J."/>
            <person name="D'Auriad J.C."/>
            <person name="Huanga J.-P."/>
            <person name="Huanga S.-X."/>
        </authorList>
    </citation>
    <scope>NUCLEOTIDE SEQUENCE [LARGE SCALE GENOMIC DNA]</scope>
    <source>
        <strain evidence="3">cv. KIB-2019</strain>
    </source>
</reference>
<keyword evidence="1" id="KW-0472">Membrane</keyword>
<comment type="caution">
    <text evidence="2">The sequence shown here is derived from an EMBL/GenBank/DDBJ whole genome shotgun (WGS) entry which is preliminary data.</text>
</comment>